<evidence type="ECO:0000256" key="6">
    <source>
        <dbReference type="ARBA" id="ARBA00022741"/>
    </source>
</evidence>
<dbReference type="SMART" id="SM00220">
    <property type="entry name" value="S_TKc"/>
    <property type="match status" value="1"/>
</dbReference>
<dbReference type="SUPFAM" id="SSF56112">
    <property type="entry name" value="Protein kinase-like (PK-like)"/>
    <property type="match status" value="1"/>
</dbReference>
<proteinExistence type="predicted"/>
<dbReference type="GO" id="GO:0044344">
    <property type="term" value="P:cellular response to fibroblast growth factor stimulus"/>
    <property type="evidence" value="ECO:0007669"/>
    <property type="project" value="TreeGrafter"/>
</dbReference>
<evidence type="ECO:0000256" key="3">
    <source>
        <dbReference type="ARBA" id="ARBA00022490"/>
    </source>
</evidence>
<dbReference type="InterPro" id="IPR017441">
    <property type="entry name" value="Protein_kinase_ATP_BS"/>
</dbReference>
<dbReference type="PROSITE" id="PS50011">
    <property type="entry name" value="PROTEIN_KINASE_DOM"/>
    <property type="match status" value="1"/>
</dbReference>
<evidence type="ECO:0000256" key="5">
    <source>
        <dbReference type="ARBA" id="ARBA00022679"/>
    </source>
</evidence>
<evidence type="ECO:0000256" key="14">
    <source>
        <dbReference type="ARBA" id="ARBA00049308"/>
    </source>
</evidence>
<feature type="compositionally biased region" description="Low complexity" evidence="17">
    <location>
        <begin position="179"/>
        <end position="197"/>
    </location>
</feature>
<dbReference type="AlphaFoldDB" id="A0AAE0ZGJ9"/>
<keyword evidence="20" id="KW-1185">Reference proteome</keyword>
<keyword evidence="9" id="KW-0829">Tyrosine-protein kinase</keyword>
<evidence type="ECO:0000256" key="13">
    <source>
        <dbReference type="ARBA" id="ARBA00049003"/>
    </source>
</evidence>
<keyword evidence="6 16" id="KW-0547">Nucleotide-binding</keyword>
<dbReference type="GO" id="GO:0005524">
    <property type="term" value="F:ATP binding"/>
    <property type="evidence" value="ECO:0007669"/>
    <property type="project" value="UniProtKB-UniRule"/>
</dbReference>
<feature type="compositionally biased region" description="Gly residues" evidence="17">
    <location>
        <begin position="111"/>
        <end position="121"/>
    </location>
</feature>
<dbReference type="Proteomes" id="UP001283361">
    <property type="component" value="Unassembled WGS sequence"/>
</dbReference>
<comment type="catalytic activity">
    <reaction evidence="14">
        <text>L-threonyl-[protein] + ATP = O-phospho-L-threonyl-[protein] + ADP + H(+)</text>
        <dbReference type="Rhea" id="RHEA:46608"/>
        <dbReference type="Rhea" id="RHEA-COMP:11060"/>
        <dbReference type="Rhea" id="RHEA-COMP:11605"/>
        <dbReference type="ChEBI" id="CHEBI:15378"/>
        <dbReference type="ChEBI" id="CHEBI:30013"/>
        <dbReference type="ChEBI" id="CHEBI:30616"/>
        <dbReference type="ChEBI" id="CHEBI:61977"/>
        <dbReference type="ChEBI" id="CHEBI:456216"/>
        <dbReference type="EC" id="2.7.12.1"/>
    </reaction>
</comment>
<feature type="domain" description="Protein kinase" evidence="18">
    <location>
        <begin position="588"/>
        <end position="842"/>
    </location>
</feature>
<dbReference type="GO" id="GO:0004674">
    <property type="term" value="F:protein serine/threonine kinase activity"/>
    <property type="evidence" value="ECO:0007669"/>
    <property type="project" value="UniProtKB-KW"/>
</dbReference>
<evidence type="ECO:0000256" key="16">
    <source>
        <dbReference type="PROSITE-ProRule" id="PRU10141"/>
    </source>
</evidence>
<evidence type="ECO:0000256" key="2">
    <source>
        <dbReference type="ARBA" id="ARBA00013203"/>
    </source>
</evidence>
<dbReference type="Gene3D" id="3.30.200.20">
    <property type="entry name" value="Phosphorylase Kinase, domain 1"/>
    <property type="match status" value="1"/>
</dbReference>
<dbReference type="GO" id="GO:0043066">
    <property type="term" value="P:negative regulation of apoptotic process"/>
    <property type="evidence" value="ECO:0007669"/>
    <property type="project" value="TreeGrafter"/>
</dbReference>
<evidence type="ECO:0000256" key="8">
    <source>
        <dbReference type="ARBA" id="ARBA00022840"/>
    </source>
</evidence>
<evidence type="ECO:0000313" key="20">
    <source>
        <dbReference type="Proteomes" id="UP001283361"/>
    </source>
</evidence>
<dbReference type="EC" id="2.7.12.1" evidence="2"/>
<evidence type="ECO:0000259" key="18">
    <source>
        <dbReference type="PROSITE" id="PS50011"/>
    </source>
</evidence>
<comment type="caution">
    <text evidence="19">The sequence shown here is derived from an EMBL/GenBank/DDBJ whole genome shotgun (WGS) entry which is preliminary data.</text>
</comment>
<keyword evidence="3" id="KW-0963">Cytoplasm</keyword>
<dbReference type="GO" id="GO:0070374">
    <property type="term" value="P:positive regulation of ERK1 and ERK2 cascade"/>
    <property type="evidence" value="ECO:0007669"/>
    <property type="project" value="TreeGrafter"/>
</dbReference>
<evidence type="ECO:0000256" key="1">
    <source>
        <dbReference type="ARBA" id="ARBA00004496"/>
    </source>
</evidence>
<comment type="subcellular location">
    <subcellularLocation>
        <location evidence="1">Cytoplasm</location>
    </subcellularLocation>
</comment>
<gene>
    <name evidence="19" type="ORF">RRG08_060386</name>
</gene>
<comment type="catalytic activity">
    <reaction evidence="13">
        <text>L-seryl-[protein] + ATP = O-phospho-L-seryl-[protein] + ADP + H(+)</text>
        <dbReference type="Rhea" id="RHEA:17989"/>
        <dbReference type="Rhea" id="RHEA-COMP:9863"/>
        <dbReference type="Rhea" id="RHEA-COMP:11604"/>
        <dbReference type="ChEBI" id="CHEBI:15378"/>
        <dbReference type="ChEBI" id="CHEBI:29999"/>
        <dbReference type="ChEBI" id="CHEBI:30616"/>
        <dbReference type="ChEBI" id="CHEBI:83421"/>
        <dbReference type="ChEBI" id="CHEBI:456216"/>
        <dbReference type="EC" id="2.7.12.1"/>
    </reaction>
</comment>
<dbReference type="GO" id="GO:0004712">
    <property type="term" value="F:protein serine/threonine/tyrosine kinase activity"/>
    <property type="evidence" value="ECO:0007669"/>
    <property type="project" value="UniProtKB-EC"/>
</dbReference>
<feature type="compositionally biased region" description="Polar residues" evidence="17">
    <location>
        <begin position="75"/>
        <end position="88"/>
    </location>
</feature>
<dbReference type="EMBL" id="JAWDGP010003996">
    <property type="protein sequence ID" value="KAK3768950.1"/>
    <property type="molecule type" value="Genomic_DNA"/>
</dbReference>
<dbReference type="PANTHER" id="PTHR46392:SF1">
    <property type="entry name" value="DUAL SERINE_THREONINE AND TYROSINE PROTEIN KINASE"/>
    <property type="match status" value="1"/>
</dbReference>
<feature type="compositionally biased region" description="Polar residues" evidence="17">
    <location>
        <begin position="161"/>
        <end position="176"/>
    </location>
</feature>
<name>A0AAE0ZGJ9_9GAST</name>
<reference evidence="19" key="1">
    <citation type="journal article" date="2023" name="G3 (Bethesda)">
        <title>A reference genome for the long-term kleptoplast-retaining sea slug Elysia crispata morphotype clarki.</title>
        <authorList>
            <person name="Eastman K.E."/>
            <person name="Pendleton A.L."/>
            <person name="Shaikh M.A."/>
            <person name="Suttiyut T."/>
            <person name="Ogas R."/>
            <person name="Tomko P."/>
            <person name="Gavelis G."/>
            <person name="Widhalm J.R."/>
            <person name="Wisecaver J.H."/>
        </authorList>
    </citation>
    <scope>NUCLEOTIDE SEQUENCE</scope>
    <source>
        <strain evidence="19">ECLA1</strain>
    </source>
</reference>
<evidence type="ECO:0000256" key="17">
    <source>
        <dbReference type="SAM" id="MobiDB-lite"/>
    </source>
</evidence>
<dbReference type="GO" id="GO:0004713">
    <property type="term" value="F:protein tyrosine kinase activity"/>
    <property type="evidence" value="ECO:0007669"/>
    <property type="project" value="UniProtKB-KW"/>
</dbReference>
<keyword evidence="7" id="KW-0418">Kinase</keyword>
<dbReference type="GO" id="GO:0005737">
    <property type="term" value="C:cytoplasm"/>
    <property type="evidence" value="ECO:0007669"/>
    <property type="project" value="UniProtKB-SubCell"/>
</dbReference>
<feature type="region of interest" description="Disordered" evidence="17">
    <location>
        <begin position="38"/>
        <end position="62"/>
    </location>
</feature>
<dbReference type="Pfam" id="PF00069">
    <property type="entry name" value="Pkinase"/>
    <property type="match status" value="1"/>
</dbReference>
<dbReference type="InterPro" id="IPR008271">
    <property type="entry name" value="Ser/Thr_kinase_AS"/>
</dbReference>
<dbReference type="GO" id="GO:0045743">
    <property type="term" value="P:positive regulation of fibroblast growth factor receptor signaling pathway"/>
    <property type="evidence" value="ECO:0007669"/>
    <property type="project" value="TreeGrafter"/>
</dbReference>
<evidence type="ECO:0000256" key="10">
    <source>
        <dbReference type="ARBA" id="ARBA00040421"/>
    </source>
</evidence>
<dbReference type="Gene3D" id="1.10.510.10">
    <property type="entry name" value="Transferase(Phosphotransferase) domain 1"/>
    <property type="match status" value="1"/>
</dbReference>
<organism evidence="19 20">
    <name type="scientific">Elysia crispata</name>
    <name type="common">lettuce slug</name>
    <dbReference type="NCBI Taxonomy" id="231223"/>
    <lineage>
        <taxon>Eukaryota</taxon>
        <taxon>Metazoa</taxon>
        <taxon>Spiralia</taxon>
        <taxon>Lophotrochozoa</taxon>
        <taxon>Mollusca</taxon>
        <taxon>Gastropoda</taxon>
        <taxon>Heterobranchia</taxon>
        <taxon>Euthyneura</taxon>
        <taxon>Panpulmonata</taxon>
        <taxon>Sacoglossa</taxon>
        <taxon>Placobranchoidea</taxon>
        <taxon>Plakobranchidae</taxon>
        <taxon>Elysia</taxon>
    </lineage>
</organism>
<sequence>MLSECLLFIAASSLCSDVVELHQLSRLTNMEPILFVRVPPPGSRTVDTDPPDGAPRGHSSHLLAQAGSGSLHYNNTLLMASTPPSSSHFPEDGERDGGAWPSPQPSRSELRGGGSSAGRGSMGVPPAQTGCGSSSCPVSLGIAAPSLPPPPLSSTHKSHSIDSNGNGDANTNISKTSPRRISSSRGSVPPSTSVEESSGQDKLSQPYHHAACCVHEQLRRLGYIRAPEPSLLEPALTSPTSSTSSSLSNAQWLQVKREHLSTDSHLLERFTDFQSRLARFTRRTLQTYLVNAATVLNNSHTRCLNMFILSAFDMARDMLITPRKLEFAREKEEELYKSLLGISVSKLDEIKELIATTIDVIGKCIVAEAGEFEFIGIEISESGQVSSTREVQACTDQIREMVLGRLNHAVAGKLVSSVDILRDSYTGTLTRCLESLETLDRDNPEEAKTTDALKQILNAAYTVEITVRSSSSFIKNLLEKMKQLVQSMPWKAPPVICREWKEKVAEEMLSNLSESRLARSISYQIKERLNKSHEQFSSALRQLEMRHTGRLDKIEEHRLKLRKVHAPRLAKMALESTSLRDVTLFGMPHMGREIGRGQYGVVYSCDSWGSHSPCAIKSVVPPDDKHWNDLALEFFYTKNIPEHPRIVMLRGSVIDYMYGGGTSPAVLLIMDRLQRDLYTAIKQGLDWVGRLQVSIDVVEGLRYLHSQGLVHRDVKLKNVLLDKDNRGRITDLGFCKPEAMMSGSIVGTPIHMAPELFTGHYDNSVDVYAFGILFWYVCAGHVRLPSAFEQCANKDQLWQSVKKGLRPEQPVSCSEDCWMLMKGCWEGDPSRRPFFGDVEVTLKAIVEKYKKKASSKGTSPDKRNRGHSPRHKSSQHRSKQIPSTR</sequence>
<evidence type="ECO:0000256" key="4">
    <source>
        <dbReference type="ARBA" id="ARBA00022527"/>
    </source>
</evidence>
<protein>
    <recommendedName>
        <fullName evidence="10">Dual serine/threonine and tyrosine protein kinase</fullName>
        <ecNumber evidence="2">2.7.12.1</ecNumber>
    </recommendedName>
    <alternativeName>
        <fullName evidence="12">Dusty protein kinase</fullName>
    </alternativeName>
    <alternativeName>
        <fullName evidence="11">Receptor-interacting serine/threonine-protein kinase 5</fullName>
    </alternativeName>
</protein>
<dbReference type="PANTHER" id="PTHR46392">
    <property type="entry name" value="DUAL SERINE/THREONINE AND TYROSINE PROTEIN KINASE"/>
    <property type="match status" value="1"/>
</dbReference>
<evidence type="ECO:0000256" key="7">
    <source>
        <dbReference type="ARBA" id="ARBA00022777"/>
    </source>
</evidence>
<comment type="catalytic activity">
    <reaction evidence="15">
        <text>L-tyrosyl-[protein] + ATP = O-phospho-L-tyrosyl-[protein] + ADP + H(+)</text>
        <dbReference type="Rhea" id="RHEA:10596"/>
        <dbReference type="Rhea" id="RHEA-COMP:10136"/>
        <dbReference type="Rhea" id="RHEA-COMP:20101"/>
        <dbReference type="ChEBI" id="CHEBI:15378"/>
        <dbReference type="ChEBI" id="CHEBI:30616"/>
        <dbReference type="ChEBI" id="CHEBI:46858"/>
        <dbReference type="ChEBI" id="CHEBI:61978"/>
        <dbReference type="ChEBI" id="CHEBI:456216"/>
        <dbReference type="EC" id="2.7.12.1"/>
    </reaction>
</comment>
<evidence type="ECO:0000256" key="15">
    <source>
        <dbReference type="ARBA" id="ARBA00051680"/>
    </source>
</evidence>
<feature type="compositionally biased region" description="Basic residues" evidence="17">
    <location>
        <begin position="864"/>
        <end position="879"/>
    </location>
</feature>
<evidence type="ECO:0000256" key="9">
    <source>
        <dbReference type="ARBA" id="ARBA00023137"/>
    </source>
</evidence>
<evidence type="ECO:0000256" key="12">
    <source>
        <dbReference type="ARBA" id="ARBA00042638"/>
    </source>
</evidence>
<keyword evidence="5" id="KW-0808">Transferase</keyword>
<dbReference type="PROSITE" id="PS00107">
    <property type="entry name" value="PROTEIN_KINASE_ATP"/>
    <property type="match status" value="1"/>
</dbReference>
<keyword evidence="8 16" id="KW-0067">ATP-binding</keyword>
<dbReference type="InterPro" id="IPR051302">
    <property type="entry name" value="Dual_SerThr-Tyr_Kinase"/>
</dbReference>
<dbReference type="InterPro" id="IPR000719">
    <property type="entry name" value="Prot_kinase_dom"/>
</dbReference>
<accession>A0AAE0ZGJ9</accession>
<dbReference type="InterPro" id="IPR011009">
    <property type="entry name" value="Kinase-like_dom_sf"/>
</dbReference>
<dbReference type="PROSITE" id="PS00108">
    <property type="entry name" value="PROTEIN_KINASE_ST"/>
    <property type="match status" value="1"/>
</dbReference>
<keyword evidence="4" id="KW-0723">Serine/threonine-protein kinase</keyword>
<feature type="region of interest" description="Disordered" evidence="17">
    <location>
        <begin position="850"/>
        <end position="885"/>
    </location>
</feature>
<feature type="region of interest" description="Disordered" evidence="17">
    <location>
        <begin position="75"/>
        <end position="205"/>
    </location>
</feature>
<evidence type="ECO:0000313" key="19">
    <source>
        <dbReference type="EMBL" id="KAK3768950.1"/>
    </source>
</evidence>
<feature type="binding site" evidence="16">
    <location>
        <position position="617"/>
    </location>
    <ligand>
        <name>ATP</name>
        <dbReference type="ChEBI" id="CHEBI:30616"/>
    </ligand>
</feature>
<evidence type="ECO:0000256" key="11">
    <source>
        <dbReference type="ARBA" id="ARBA00041268"/>
    </source>
</evidence>